<feature type="domain" description="Ig-like" evidence="1">
    <location>
        <begin position="159"/>
        <end position="234"/>
    </location>
</feature>
<accession>A0A812W8N9</accession>
<dbReference type="InterPro" id="IPR007110">
    <property type="entry name" value="Ig-like_dom"/>
</dbReference>
<dbReference type="Gene3D" id="2.60.40.10">
    <property type="entry name" value="Immunoglobulins"/>
    <property type="match status" value="1"/>
</dbReference>
<gene>
    <name evidence="2" type="ORF">SPIL2461_LOCUS17802</name>
</gene>
<proteinExistence type="predicted"/>
<evidence type="ECO:0000259" key="1">
    <source>
        <dbReference type="PROSITE" id="PS50835"/>
    </source>
</evidence>
<dbReference type="Pfam" id="PF13895">
    <property type="entry name" value="Ig_2"/>
    <property type="match status" value="1"/>
</dbReference>
<evidence type="ECO:0000313" key="2">
    <source>
        <dbReference type="EMBL" id="CAE7658922.1"/>
    </source>
</evidence>
<dbReference type="AlphaFoldDB" id="A0A812W8N9"/>
<dbReference type="InterPro" id="IPR036179">
    <property type="entry name" value="Ig-like_dom_sf"/>
</dbReference>
<comment type="caution">
    <text evidence="2">The sequence shown here is derived from an EMBL/GenBank/DDBJ whole genome shotgun (WGS) entry which is preliminary data.</text>
</comment>
<dbReference type="EMBL" id="CAJNIZ010043393">
    <property type="protein sequence ID" value="CAE7658922.1"/>
    <property type="molecule type" value="Genomic_DNA"/>
</dbReference>
<dbReference type="InterPro" id="IPR013783">
    <property type="entry name" value="Ig-like_fold"/>
</dbReference>
<organism evidence="2 3">
    <name type="scientific">Symbiodinium pilosum</name>
    <name type="common">Dinoflagellate</name>
    <dbReference type="NCBI Taxonomy" id="2952"/>
    <lineage>
        <taxon>Eukaryota</taxon>
        <taxon>Sar</taxon>
        <taxon>Alveolata</taxon>
        <taxon>Dinophyceae</taxon>
        <taxon>Suessiales</taxon>
        <taxon>Symbiodiniaceae</taxon>
        <taxon>Symbiodinium</taxon>
    </lineage>
</organism>
<protein>
    <recommendedName>
        <fullName evidence="1">Ig-like domain-containing protein</fullName>
    </recommendedName>
</protein>
<dbReference type="OrthoDB" id="436181at2759"/>
<dbReference type="PROSITE" id="PS50835">
    <property type="entry name" value="IG_LIKE"/>
    <property type="match status" value="1"/>
</dbReference>
<keyword evidence="3" id="KW-1185">Reference proteome</keyword>
<dbReference type="Proteomes" id="UP000649617">
    <property type="component" value="Unassembled WGS sequence"/>
</dbReference>
<reference evidence="2" key="1">
    <citation type="submission" date="2021-02" db="EMBL/GenBank/DDBJ databases">
        <authorList>
            <person name="Dougan E. K."/>
            <person name="Rhodes N."/>
            <person name="Thang M."/>
            <person name="Chan C."/>
        </authorList>
    </citation>
    <scope>NUCLEOTIDE SEQUENCE</scope>
</reference>
<dbReference type="CDD" id="cd00096">
    <property type="entry name" value="Ig"/>
    <property type="match status" value="1"/>
</dbReference>
<name>A0A812W8N9_SYMPI</name>
<evidence type="ECO:0000313" key="3">
    <source>
        <dbReference type="Proteomes" id="UP000649617"/>
    </source>
</evidence>
<sequence>MQLKVASPWPNLRGVYVETDRFEGRPAFVKRDSSETWIFFSARFGTLESFLRSSTDAELPELAAWPADVTFVGETEQTDQVTVPVVEQTCSDCRALQDLSEELSCSHCCPETADVVRALTLLRPVVGSSELQMLAKSCNVEATRHILEKVFQVSQSSSPEPVFIRQPPTCLEIGAGTASITCQAVSLQSPVRYQWYKDGLALHRAERPRLVVTGTPADEGIYTCTATVGAASICSSPCMLRLSESAHAARQAEAARRTRVESPMRRAAGAVQLGQLPRAVTLLAEAGPPGHSTQRAFASCC</sequence>
<dbReference type="SUPFAM" id="SSF48726">
    <property type="entry name" value="Immunoglobulin"/>
    <property type="match status" value="1"/>
</dbReference>